<feature type="compositionally biased region" description="Polar residues" evidence="1">
    <location>
        <begin position="354"/>
        <end position="371"/>
    </location>
</feature>
<accession>A0A9R0ASN4</accession>
<name>A0A9R0ASN4_CYPCA</name>
<dbReference type="RefSeq" id="XP_042609817.1">
    <property type="nucleotide sequence ID" value="XM_042753883.1"/>
</dbReference>
<dbReference type="OrthoDB" id="8958638at2759"/>
<feature type="region of interest" description="Disordered" evidence="1">
    <location>
        <begin position="354"/>
        <end position="410"/>
    </location>
</feature>
<gene>
    <name evidence="2" type="primary">LOC109057905</name>
</gene>
<dbReference type="KEGG" id="ccar:109057905"/>
<feature type="compositionally biased region" description="Basic residues" evidence="1">
    <location>
        <begin position="380"/>
        <end position="389"/>
    </location>
</feature>
<dbReference type="Proteomes" id="UP001155660">
    <property type="component" value="Unplaced"/>
</dbReference>
<feature type="compositionally biased region" description="Polar residues" evidence="1">
    <location>
        <begin position="396"/>
        <end position="406"/>
    </location>
</feature>
<evidence type="ECO:0000256" key="1">
    <source>
        <dbReference type="SAM" id="MobiDB-lite"/>
    </source>
</evidence>
<dbReference type="GeneID" id="109057905"/>
<dbReference type="PANTHER" id="PTHR40552:SF6">
    <property type="entry name" value="FI09606P-RELATED"/>
    <property type="match status" value="1"/>
</dbReference>
<organism evidence="2">
    <name type="scientific">Cyprinus carpio</name>
    <name type="common">Common carp</name>
    <dbReference type="NCBI Taxonomy" id="7962"/>
    <lineage>
        <taxon>Eukaryota</taxon>
        <taxon>Metazoa</taxon>
        <taxon>Chordata</taxon>
        <taxon>Craniata</taxon>
        <taxon>Vertebrata</taxon>
        <taxon>Euteleostomi</taxon>
        <taxon>Actinopterygii</taxon>
        <taxon>Neopterygii</taxon>
        <taxon>Teleostei</taxon>
        <taxon>Ostariophysi</taxon>
        <taxon>Cypriniformes</taxon>
        <taxon>Cyprinidae</taxon>
        <taxon>Cyprininae</taxon>
        <taxon>Cyprinus</taxon>
    </lineage>
</organism>
<evidence type="ECO:0000313" key="2">
    <source>
        <dbReference type="RefSeq" id="XP_042609817.1"/>
    </source>
</evidence>
<dbReference type="AlphaFoldDB" id="A0A9R0ASN4"/>
<proteinExistence type="predicted"/>
<protein>
    <submittedName>
        <fullName evidence="2">Uncharacterized protein LOC109057905</fullName>
    </submittedName>
</protein>
<dbReference type="PANTHER" id="PTHR40552">
    <property type="entry name" value="AT05186P-RELATED"/>
    <property type="match status" value="1"/>
</dbReference>
<sequence length="701" mass="77704">MMPRGKGFRRSLAAKRRNAERYTLSSFLDLEEVVPPLQKKAVSNSSLQESVDIENSMKSDTKNSQNCHKAFKNVSNSVTSVTANVPKSATSVAKNVPKSVTSVAKNVPKSATSVPMSNKSWSDVTRASVVNNSGYFPQKVIRGSFHQGDARFGLNRNRQCAVNSITAVMTSVLKDVLTWTTEDLNAVLLHGNELYTSMRLQGQIHDRTGLGHISVAEMPRLHTLHNTTFSIKHGESFCGVIGVDLYDESLRDVSMSIEEALQRALLQCDACLLNIKEYICAVIKAGPIFALVDPHSRNGKGLPEPNGRSIIVYCDDIYMLFSHVGNLAFSLNAQGTPFEVTSVKATVIGKTTTMEASSKSGQESSGNVSHATTEKESKCIGHRGKRTRKDKVASLTHVSSTSSEQSKYIKDHDQHTLVNKQTSVCKLDQTCLDSSKKNSQLKTEPELAYVSKLHDNLFMADDVIGGTVDAEFNFQPLMSPDQDANLSMNDDVIIGETVGTELNFQPLMSADQDANSSINDDVIIGETVGTEFSLQPLMSADQDANLSMNDDVIIGETVGTEFSFQPLMSADQDANLSMNDDVIIGETVGRPAERICEAVTSAEQDAHLSIDDDIIFRDTVGTEFSFQPLIQKKIENIRTKYCEDSDYRQKKIENIRTKYCEDSDYRQKKIENIRTKYCEDSVYRQKKIENIYRQKRQNEIL</sequence>
<reference evidence="2" key="1">
    <citation type="submission" date="2025-08" db="UniProtKB">
        <authorList>
            <consortium name="RefSeq"/>
        </authorList>
    </citation>
    <scope>IDENTIFICATION</scope>
    <source>
        <tissue evidence="2">Muscle</tissue>
    </source>
</reference>